<name>A0A8X8H261_9RHOB</name>
<evidence type="ECO:0000256" key="2">
    <source>
        <dbReference type="ARBA" id="ARBA00022630"/>
    </source>
</evidence>
<dbReference type="Gene3D" id="3.50.50.60">
    <property type="entry name" value="FAD/NAD(P)-binding domain"/>
    <property type="match status" value="2"/>
</dbReference>
<dbReference type="SUPFAM" id="SSF51905">
    <property type="entry name" value="FAD/NAD(P)-binding domain"/>
    <property type="match status" value="1"/>
</dbReference>
<keyword evidence="4" id="KW-0472">Membrane</keyword>
<dbReference type="PRINTS" id="PR00469">
    <property type="entry name" value="PNDRDTASEII"/>
</dbReference>
<feature type="transmembrane region" description="Helical" evidence="4">
    <location>
        <begin position="12"/>
        <end position="36"/>
    </location>
</feature>
<dbReference type="PRINTS" id="PR00368">
    <property type="entry name" value="FADPNR"/>
</dbReference>
<protein>
    <recommendedName>
        <fullName evidence="1">Thioredoxin reductase</fullName>
    </recommendedName>
</protein>
<dbReference type="Proteomes" id="UP000484076">
    <property type="component" value="Unassembled WGS sequence"/>
</dbReference>
<keyword evidence="4" id="KW-1133">Transmembrane helix</keyword>
<dbReference type="AlphaFoldDB" id="A0A8X8H261"/>
<evidence type="ECO:0000256" key="3">
    <source>
        <dbReference type="ARBA" id="ARBA00023002"/>
    </source>
</evidence>
<evidence type="ECO:0000256" key="4">
    <source>
        <dbReference type="SAM" id="Phobius"/>
    </source>
</evidence>
<evidence type="ECO:0000313" key="6">
    <source>
        <dbReference type="EMBL" id="NUB44183.1"/>
    </source>
</evidence>
<evidence type="ECO:0000256" key="1">
    <source>
        <dbReference type="ARBA" id="ARBA00018719"/>
    </source>
</evidence>
<dbReference type="GO" id="GO:0016491">
    <property type="term" value="F:oxidoreductase activity"/>
    <property type="evidence" value="ECO:0007669"/>
    <property type="project" value="UniProtKB-KW"/>
</dbReference>
<organism evidence="6 7">
    <name type="scientific">Fertoeibacter niger</name>
    <dbReference type="NCBI Taxonomy" id="2656921"/>
    <lineage>
        <taxon>Bacteria</taxon>
        <taxon>Pseudomonadati</taxon>
        <taxon>Pseudomonadota</taxon>
        <taxon>Alphaproteobacteria</taxon>
        <taxon>Rhodobacterales</taxon>
        <taxon>Paracoccaceae</taxon>
        <taxon>Fertoeibacter</taxon>
    </lineage>
</organism>
<keyword evidence="7" id="KW-1185">Reference proteome</keyword>
<comment type="caution">
    <text evidence="6">The sequence shown here is derived from an EMBL/GenBank/DDBJ whole genome shotgun (WGS) entry which is preliminary data.</text>
</comment>
<dbReference type="Pfam" id="PF07992">
    <property type="entry name" value="Pyr_redox_2"/>
    <property type="match status" value="1"/>
</dbReference>
<dbReference type="PANTHER" id="PTHR48105">
    <property type="entry name" value="THIOREDOXIN REDUCTASE 1-RELATED-RELATED"/>
    <property type="match status" value="1"/>
</dbReference>
<sequence>MNRAENPASGGLNAVAIADVAVIGGSFAGISAALMLARGRRSVTLFDSGVTRNRFSAHSHGLFGHDGTPPDALRLAGRAQVLAYPTVALHEARVTAAVADGDSFRLTDDAGHTHVARRLLLATGQTDILPPLPGLAECWGITAVHCPYCHGYELADRPTGVLMLHPAALHQVQMLAHWTADRALFLHGQPLEDDMRRHLTAEGVAIHDAPVAALLHEAGQLRALVLEGGQQVAREAVYLGARTVFASDLALSLGCAVTEGPFGNHVVADEWGVTSVPGVFAAGDLARPMPSAPQAVADGAKAGVACHRSLMTFA</sequence>
<keyword evidence="3" id="KW-0560">Oxidoreductase</keyword>
<gene>
    <name evidence="6" type="ORF">GEU84_007300</name>
</gene>
<dbReference type="EMBL" id="WHUT02000003">
    <property type="protein sequence ID" value="NUB44183.1"/>
    <property type="molecule type" value="Genomic_DNA"/>
</dbReference>
<keyword evidence="2" id="KW-0285">Flavoprotein</keyword>
<dbReference type="InterPro" id="IPR050097">
    <property type="entry name" value="Ferredoxin-NADP_redctase_2"/>
</dbReference>
<reference evidence="6" key="1">
    <citation type="submission" date="2020-05" db="EMBL/GenBank/DDBJ databases">
        <title>Fertoebacter nigrum gen. nov., sp. nov., a new member of the family Rhodobacteraceae.</title>
        <authorList>
            <person name="Szuroczki S."/>
            <person name="Abbaszade G."/>
            <person name="Buni D."/>
            <person name="Schumann P."/>
            <person name="Toth E."/>
        </authorList>
    </citation>
    <scope>NUCLEOTIDE SEQUENCE</scope>
    <source>
        <strain evidence="6">RG-N-1a</strain>
    </source>
</reference>
<dbReference type="RefSeq" id="WP_174539372.1">
    <property type="nucleotide sequence ID" value="NZ_WHUT02000003.1"/>
</dbReference>
<evidence type="ECO:0000259" key="5">
    <source>
        <dbReference type="Pfam" id="PF07992"/>
    </source>
</evidence>
<proteinExistence type="predicted"/>
<evidence type="ECO:0000313" key="7">
    <source>
        <dbReference type="Proteomes" id="UP000484076"/>
    </source>
</evidence>
<feature type="domain" description="FAD/NAD(P)-binding" evidence="5">
    <location>
        <begin position="19"/>
        <end position="299"/>
    </location>
</feature>
<keyword evidence="4" id="KW-0812">Transmembrane</keyword>
<dbReference type="InterPro" id="IPR023753">
    <property type="entry name" value="FAD/NAD-binding_dom"/>
</dbReference>
<dbReference type="InterPro" id="IPR036188">
    <property type="entry name" value="FAD/NAD-bd_sf"/>
</dbReference>
<accession>A0A8X8H261</accession>